<dbReference type="RefSeq" id="WP_330151461.1">
    <property type="nucleotide sequence ID" value="NZ_JAUZMZ010000031.1"/>
</dbReference>
<sequence length="373" mass="38613">MTDNGSESGQISVAELLARNGQKVSSRSGGRRRRGTSGGISVAELTGEIPVTRAAPAAEAAPKARTPRVEPAVPATPKVEPVVPATPKVEPVVPVTPKVEPVVPATPRVKPVALETPPPPSVEHTTIVAPREPSGGRTAAADGVKVESPTEVIRPSALPRRARAHVDAVVVPPTPQRPADTQEPRLLSGPASDLQGNGPEDTDRATDTIAAAEDAKPGRSKGAVRSEKSARREKAGPEKTARPEKVASKSGAATAAKADAARKPATRQAARNNSADAADAADDASGNNIKQWALLIGESVVAIIVGGLLFKGFEKLWDMMPWVAFGLALLVIVGLVAMVRILRRTDDIASQLIALAVGAFVAFGPLLFLLPNG</sequence>
<feature type="compositionally biased region" description="Polar residues" evidence="1">
    <location>
        <begin position="1"/>
        <end position="11"/>
    </location>
</feature>
<dbReference type="Proteomes" id="UP001331936">
    <property type="component" value="Unassembled WGS sequence"/>
</dbReference>
<feature type="compositionally biased region" description="Low complexity" evidence="1">
    <location>
        <begin position="53"/>
        <end position="82"/>
    </location>
</feature>
<feature type="transmembrane region" description="Helical" evidence="2">
    <location>
        <begin position="292"/>
        <end position="310"/>
    </location>
</feature>
<gene>
    <name evidence="3" type="ORF">Q8814_07875</name>
</gene>
<feature type="compositionally biased region" description="Low complexity" evidence="1">
    <location>
        <begin position="269"/>
        <end position="282"/>
    </location>
</feature>
<comment type="caution">
    <text evidence="3">The sequence shown here is derived from an EMBL/GenBank/DDBJ whole genome shotgun (WGS) entry which is preliminary data.</text>
</comment>
<evidence type="ECO:0000313" key="4">
    <source>
        <dbReference type="Proteomes" id="UP001331936"/>
    </source>
</evidence>
<feature type="compositionally biased region" description="Basic and acidic residues" evidence="1">
    <location>
        <begin position="224"/>
        <end position="247"/>
    </location>
</feature>
<keyword evidence="2" id="KW-1133">Transmembrane helix</keyword>
<dbReference type="EMBL" id="JAUZMZ010000031">
    <property type="protein sequence ID" value="MEE2032028.1"/>
    <property type="molecule type" value="Genomic_DNA"/>
</dbReference>
<feature type="transmembrane region" description="Helical" evidence="2">
    <location>
        <begin position="348"/>
        <end position="370"/>
    </location>
</feature>
<feature type="transmembrane region" description="Helical" evidence="2">
    <location>
        <begin position="322"/>
        <end position="342"/>
    </location>
</feature>
<feature type="compositionally biased region" description="Low complexity" evidence="1">
    <location>
        <begin position="248"/>
        <end position="258"/>
    </location>
</feature>
<protein>
    <submittedName>
        <fullName evidence="3">Uncharacterized protein</fullName>
    </submittedName>
</protein>
<keyword evidence="4" id="KW-1185">Reference proteome</keyword>
<accession>A0ABU7JPT1</accession>
<organism evidence="3 4">
    <name type="scientific">Rhodococcus chondri</name>
    <dbReference type="NCBI Taxonomy" id="3065941"/>
    <lineage>
        <taxon>Bacteria</taxon>
        <taxon>Bacillati</taxon>
        <taxon>Actinomycetota</taxon>
        <taxon>Actinomycetes</taxon>
        <taxon>Mycobacteriales</taxon>
        <taxon>Nocardiaceae</taxon>
        <taxon>Rhodococcus</taxon>
    </lineage>
</organism>
<feature type="region of interest" description="Disordered" evidence="1">
    <location>
        <begin position="1"/>
        <end position="82"/>
    </location>
</feature>
<evidence type="ECO:0000313" key="3">
    <source>
        <dbReference type="EMBL" id="MEE2032028.1"/>
    </source>
</evidence>
<name>A0ABU7JPT1_9NOCA</name>
<evidence type="ECO:0000256" key="1">
    <source>
        <dbReference type="SAM" id="MobiDB-lite"/>
    </source>
</evidence>
<keyword evidence="2" id="KW-0472">Membrane</keyword>
<reference evidence="3 4" key="1">
    <citation type="submission" date="2023-08" db="EMBL/GenBank/DDBJ databases">
        <authorList>
            <person name="Girao M."/>
            <person name="Carvalho M.F."/>
        </authorList>
    </citation>
    <scope>NUCLEOTIDE SEQUENCE [LARGE SCALE GENOMIC DNA]</scope>
    <source>
        <strain evidence="3 4">CC-R104</strain>
    </source>
</reference>
<evidence type="ECO:0000256" key="2">
    <source>
        <dbReference type="SAM" id="Phobius"/>
    </source>
</evidence>
<feature type="region of interest" description="Disordered" evidence="1">
    <location>
        <begin position="110"/>
        <end position="282"/>
    </location>
</feature>
<keyword evidence="2" id="KW-0812">Transmembrane</keyword>
<proteinExistence type="predicted"/>